<name>A0ABY5RRF5_9HYPH</name>
<gene>
    <name evidence="1" type="ORF">HPT29_000195</name>
</gene>
<dbReference type="Proteomes" id="UP001017257">
    <property type="component" value="Chromosome"/>
</dbReference>
<evidence type="ECO:0000313" key="1">
    <source>
        <dbReference type="EMBL" id="UVF19618.1"/>
    </source>
</evidence>
<proteinExistence type="predicted"/>
<evidence type="ECO:0000313" key="2">
    <source>
        <dbReference type="Proteomes" id="UP001017257"/>
    </source>
</evidence>
<organism evidence="1 2">
    <name type="scientific">Microvirga terrae</name>
    <dbReference type="NCBI Taxonomy" id="2740529"/>
    <lineage>
        <taxon>Bacteria</taxon>
        <taxon>Pseudomonadati</taxon>
        <taxon>Pseudomonadota</taxon>
        <taxon>Alphaproteobacteria</taxon>
        <taxon>Hyphomicrobiales</taxon>
        <taxon>Methylobacteriaceae</taxon>
        <taxon>Microvirga</taxon>
    </lineage>
</organism>
<sequence>MHHSSVIIMIAAAALLVLPQDVEAQNRRRQTLEQGGPLVLRVTPRSFLDPGTVVPVGSIDPGISGYGQTQAYLLSPPYASNRERFGQGVLPDPITNGPFVGSRNPFGPVDFVAPRSLAR</sequence>
<accession>A0ABY5RRF5</accession>
<dbReference type="EMBL" id="CP102845">
    <property type="protein sequence ID" value="UVF19618.1"/>
    <property type="molecule type" value="Genomic_DNA"/>
</dbReference>
<reference evidence="1" key="1">
    <citation type="submission" date="2022-08" db="EMBL/GenBank/DDBJ databases">
        <title>Microvirga terrae sp. nov., isolated from soil.</title>
        <authorList>
            <person name="Kim K.H."/>
            <person name="Seo Y.L."/>
            <person name="Kim J.M."/>
            <person name="Lee J.K."/>
            <person name="Han D.M."/>
            <person name="Jeon C.O."/>
        </authorList>
    </citation>
    <scope>NUCLEOTIDE SEQUENCE</scope>
    <source>
        <strain evidence="1">R24</strain>
    </source>
</reference>
<keyword evidence="2" id="KW-1185">Reference proteome</keyword>
<protein>
    <submittedName>
        <fullName evidence="1">Uncharacterized protein</fullName>
    </submittedName>
</protein>
<dbReference type="RefSeq" id="WP_173945387.1">
    <property type="nucleotide sequence ID" value="NZ_CP102845.1"/>
</dbReference>